<keyword evidence="2" id="KW-1185">Reference proteome</keyword>
<dbReference type="EMBL" id="CP042469">
    <property type="protein sequence ID" value="QOX65114.1"/>
    <property type="molecule type" value="Genomic_DNA"/>
</dbReference>
<accession>A0ACD1AFL5</accession>
<proteinExistence type="predicted"/>
<dbReference type="Proteomes" id="UP000594014">
    <property type="component" value="Chromosome"/>
</dbReference>
<evidence type="ECO:0000313" key="2">
    <source>
        <dbReference type="Proteomes" id="UP000594014"/>
    </source>
</evidence>
<sequence length="298" mass="34603">MDNEYNELIEKFLSKWGPLDQRLTGFQEKFKTWIDQMPDELNKIVLDLLEDFCYFSHESTNAKLVELHNHISSAGVAEKDGAIYCVIPSEKKIMNSSYDYCSDYRVINRLHSNRFVPNVSELDEEDFQNISDIIFIDDCCGSGTTFINFIETIKEKIRDKDIYYVVIHAMDEAVRKVNTYSQNENLKIVMICSHTQVKAFDIERFSGTEARATFEKGSQELGIPKSDILGFKKSEGLIAFHNNTPNNTLGIFRCNHEQFVSIFPRAESDEPTWLKLKSERKRRDRMKYQAAKKEKENG</sequence>
<reference evidence="1" key="1">
    <citation type="submission" date="2019-08" db="EMBL/GenBank/DDBJ databases">
        <title>Genome sequence of Clostridiales bacterium MT110.</title>
        <authorList>
            <person name="Cao J."/>
        </authorList>
    </citation>
    <scope>NUCLEOTIDE SEQUENCE</scope>
    <source>
        <strain evidence="1">MT110</strain>
    </source>
</reference>
<organism evidence="1 2">
    <name type="scientific">Anoxybacterium hadale</name>
    <dbReference type="NCBI Taxonomy" id="3408580"/>
    <lineage>
        <taxon>Bacteria</taxon>
        <taxon>Bacillati</taxon>
        <taxon>Bacillota</taxon>
        <taxon>Clostridia</taxon>
        <taxon>Peptostreptococcales</taxon>
        <taxon>Anaerovoracaceae</taxon>
        <taxon>Anoxybacterium</taxon>
    </lineage>
</organism>
<gene>
    <name evidence="1" type="ORF">FRZ06_18070</name>
</gene>
<evidence type="ECO:0000313" key="1">
    <source>
        <dbReference type="EMBL" id="QOX65114.1"/>
    </source>
</evidence>
<protein>
    <submittedName>
        <fullName evidence="1">Uncharacterized protein</fullName>
    </submittedName>
</protein>
<name>A0ACD1AFL5_9FIRM</name>